<accession>W4Q4K9</accession>
<dbReference type="RefSeq" id="WP_034747558.1">
    <property type="nucleotide sequence ID" value="NZ_BAUT01000037.1"/>
</dbReference>
<protein>
    <submittedName>
        <fullName evidence="1">Uncharacterized protein</fullName>
    </submittedName>
</protein>
<reference evidence="1" key="1">
    <citation type="journal article" date="2014" name="Genome Announc.">
        <title>Draft Genome Sequences of Three Alkaliphilic Bacillus Strains, Bacillus wakoensis JCM 9140T, Bacillus akibai JCM 9157T, and Bacillus hemicellulosilyticus JCM 9152T.</title>
        <authorList>
            <person name="Yuki M."/>
            <person name="Oshima K."/>
            <person name="Suda W."/>
            <person name="Oshida Y."/>
            <person name="Kitamura K."/>
            <person name="Iida T."/>
            <person name="Hattori M."/>
            <person name="Ohkuma M."/>
        </authorList>
    </citation>
    <scope>NUCLEOTIDE SEQUENCE [LARGE SCALE GENOMIC DNA]</scope>
    <source>
        <strain evidence="1">JCM 9140</strain>
    </source>
</reference>
<evidence type="ECO:0000313" key="2">
    <source>
        <dbReference type="Proteomes" id="UP000018890"/>
    </source>
</evidence>
<dbReference type="Proteomes" id="UP000018890">
    <property type="component" value="Unassembled WGS sequence"/>
</dbReference>
<comment type="caution">
    <text evidence="1">The sequence shown here is derived from an EMBL/GenBank/DDBJ whole genome shotgun (WGS) entry which is preliminary data.</text>
</comment>
<proteinExistence type="predicted"/>
<dbReference type="EMBL" id="BAUT01000037">
    <property type="protein sequence ID" value="GAE27016.1"/>
    <property type="molecule type" value="Genomic_DNA"/>
</dbReference>
<dbReference type="AlphaFoldDB" id="W4Q4K9"/>
<gene>
    <name evidence="1" type="ORF">JCM9140_3127</name>
</gene>
<name>W4Q4K9_9BACI</name>
<organism evidence="1 2">
    <name type="scientific">Halalkalibacter wakoensis JCM 9140</name>
    <dbReference type="NCBI Taxonomy" id="1236970"/>
    <lineage>
        <taxon>Bacteria</taxon>
        <taxon>Bacillati</taxon>
        <taxon>Bacillota</taxon>
        <taxon>Bacilli</taxon>
        <taxon>Bacillales</taxon>
        <taxon>Bacillaceae</taxon>
        <taxon>Halalkalibacter</taxon>
    </lineage>
</organism>
<evidence type="ECO:0000313" key="1">
    <source>
        <dbReference type="EMBL" id="GAE27016.1"/>
    </source>
</evidence>
<sequence>MISKEAEEYARTVAQAFYEAFKNCFEELKARVIELYELLKENNKPKPNYNWHVPIKLAAKSQVIDRKPLFICVRSAL</sequence>
<keyword evidence="2" id="KW-1185">Reference proteome</keyword>